<evidence type="ECO:0000313" key="1">
    <source>
        <dbReference type="Proteomes" id="UP000887579"/>
    </source>
</evidence>
<proteinExistence type="predicted"/>
<dbReference type="WBParaSite" id="ES5_v2.g16738.t1">
    <property type="protein sequence ID" value="ES5_v2.g16738.t1"/>
    <property type="gene ID" value="ES5_v2.g16738"/>
</dbReference>
<organism evidence="1 2">
    <name type="scientific">Panagrolaimus sp. ES5</name>
    <dbReference type="NCBI Taxonomy" id="591445"/>
    <lineage>
        <taxon>Eukaryota</taxon>
        <taxon>Metazoa</taxon>
        <taxon>Ecdysozoa</taxon>
        <taxon>Nematoda</taxon>
        <taxon>Chromadorea</taxon>
        <taxon>Rhabditida</taxon>
        <taxon>Tylenchina</taxon>
        <taxon>Panagrolaimomorpha</taxon>
        <taxon>Panagrolaimoidea</taxon>
        <taxon>Panagrolaimidae</taxon>
        <taxon>Panagrolaimus</taxon>
    </lineage>
</organism>
<dbReference type="Proteomes" id="UP000887579">
    <property type="component" value="Unplaced"/>
</dbReference>
<name>A0AC34FHG3_9BILA</name>
<evidence type="ECO:0000313" key="2">
    <source>
        <dbReference type="WBParaSite" id="ES5_v2.g16738.t1"/>
    </source>
</evidence>
<protein>
    <submittedName>
        <fullName evidence="2">ATP-dependent DNA helicase</fullName>
    </submittedName>
</protein>
<accession>A0AC34FHG3</accession>
<sequence length="1921" mass="218439">MSTFQACGEKKLLNPENHEADTFNTSAKDKNVNSVDLNNSLVTDSDSELVREQGKKLRKATSSRALRAKKKRAYEKDRVKKKQDQSTTNPSEDDYYNLADLFEENVMSVENEPSSMIDLSQRHQQTEPNFDGIDFSLDNLLDIQDDNFLSGSQICTFLALMCSYIQRVAYLDSYYLSGCAAGRNPPILNFMRIWLDHPQIIFCPINVNEYHWTLLVIDVLRKTATYYNTLKTEAQRKIINTDESSFCTLILDGLKNVALIDDSTSLVKAPADRFNQQDDGFNCGVHILYIAEEIASKGCSTKEPTINIRQERQRIKSVLAEAYAINKNLGTSRKENLPQWPNRNNYPSFINEEVNTIETSAEMKPIPPTSSKRARGRPRKSTSLISAKDDNKGSFENLTPSQELMPPPTSDTHQNNTKNASSRKNATLKETTEKPGKSLRRSTRLAEKLPNLVPLTDRCHYANQGHKNGCASRRVNHKVDYFDVGDFNKRCKNCGAWKNEYEMITPNVANKCCNHGDINTKELQETHDILENQIPNYLKTLQDPDFPDHKKFIKNSIGYNSIVAFGSISTDAIPPLATRGPPAVRLNGNFVHNASDLNPPEGKTRKFGQVYVVDLEEGEDAVEKNSKQFKLDDRISKLLMKMISETHVFAPLFKQGSEILAKAIEDAAAEGKEIPNFRLIIVDAREEKNFTAADPTIHPHRAEKPKNELIGMIWCNDDGEPPEYKGIWLNGRDGKTHYVPYYSSNIDALCYPLLFPHGTQLYHNSMPLNKTIKAEAQKQTKKEVMNEDVEVSDIEVERHINGSEDEDEEDEDMPINTAAVKGPKSREFASRRQVYRYHLYPRRKKNFKQDHWLWSKGPLADAFLIDIICRTERCALNAAKRKIQQSKKRFTTSKELRRYIEKTYLKGKKLGSLFTIPSSFKGGRKYMQKAYSDIMTIIDNTDLPAWFITFTGNPKWLEIVRNIRNGQNRSDVKCRVFMAKAQEFLDDLLKRNVMGKVQAYHAVMEFQKRGMPHLHVILIMEEKVTAEDVDSFISACIPDLPDPKDNSEAAKQQRRLHGVVVRNQIHLCNENSGCQVDGVCTKGYKKPFVLSTVIHSHKPAEYERLPPKPTISAEKQPPKNDLNTEQNKEDDIEEEEEIEYFDEQRKDFDISYVEYERRPPPPEGTEVTEKTEHLFGNTYMKKIGNGASIQIDNGHVVPYNPFLSLKYDCHINVECTVGQTGSPKYTCKYTTKLGDVVYAKVRKIKPGGKDDEPVEFDEGEQHICARIMTGCEAWMRLHNTWIIKQSHIVETLQIHLEGENMVVFEEGDESGAIEKEEKSHLLGDLKTVDGVMYLTFVQAAQKLGLWQDDEIHYKAIRDAFSAMRSSKQRRHYFAMVIAHNTIGKVDEFLDKFLDDLFLEYGEHPDSNRKERRLRALNYLEFIFQKTGTSCRRLGLTVPEDFEDIVNTKEAEVDFDEPDDPPVIDGHKVSSIQYAEAQRNELNNDQKAAFKRIWDAIEGKSTECFFFLQGSGGTGKTFLYNNLINYCKAHGKKVVACASTGIAATLLKNGMTAHSAFFIPNDIDHETAPKITAQSNKGQWLQDVELIIIDEVSMLHKNLLKYIDRTLQELKGNRYLFGGAVVLIGGDWKQLTPVIPKAYPNEVIDASVKKWDKFIENAVQLNLFENMRVKENELIFIEDLKLIGNGSKSRFLPGSNSITLNQTNIAINEKELIDFCYEPEWLTNPHGHIEKLCGSAILCPTNTVVYRMNGDIMSRLEGAEKVYESIDTPLHDNDVAPFNGDISDYSLETMHNIQTAGLPPHELIIKKGAIVMLIKNLSIFTGLCNGTRMQIIDMNDDNLICKIVSGSRSQNSEPVFISRCTFQYGGTLSEPGIRFTRCQFPVKLSFAMTINKAQGQTLDRVGLYFRQGECFSHGQLYTAMSR</sequence>
<reference evidence="2" key="1">
    <citation type="submission" date="2022-11" db="UniProtKB">
        <authorList>
            <consortium name="WormBaseParasite"/>
        </authorList>
    </citation>
    <scope>IDENTIFICATION</scope>
</reference>